<evidence type="ECO:0000256" key="1">
    <source>
        <dbReference type="SAM" id="MobiDB-lite"/>
    </source>
</evidence>
<comment type="caution">
    <text evidence="2">The sequence shown here is derived from an EMBL/GenBank/DDBJ whole genome shotgun (WGS) entry which is preliminary data.</text>
</comment>
<evidence type="ECO:0000313" key="2">
    <source>
        <dbReference type="EMBL" id="PRQ09375.1"/>
    </source>
</evidence>
<organism evidence="2 3">
    <name type="scientific">Enhygromyxa salina</name>
    <dbReference type="NCBI Taxonomy" id="215803"/>
    <lineage>
        <taxon>Bacteria</taxon>
        <taxon>Pseudomonadati</taxon>
        <taxon>Myxococcota</taxon>
        <taxon>Polyangia</taxon>
        <taxon>Nannocystales</taxon>
        <taxon>Nannocystaceae</taxon>
        <taxon>Enhygromyxa</taxon>
    </lineage>
</organism>
<feature type="compositionally biased region" description="Basic and acidic residues" evidence="1">
    <location>
        <begin position="38"/>
        <end position="52"/>
    </location>
</feature>
<accession>A0A2S9YW96</accession>
<feature type="region of interest" description="Disordered" evidence="1">
    <location>
        <begin position="37"/>
        <end position="59"/>
    </location>
</feature>
<dbReference type="Proteomes" id="UP000238823">
    <property type="component" value="Unassembled WGS sequence"/>
</dbReference>
<dbReference type="AlphaFoldDB" id="A0A2S9YW96"/>
<gene>
    <name evidence="2" type="ORF">ENSA7_09020</name>
</gene>
<name>A0A2S9YW96_9BACT</name>
<feature type="region of interest" description="Disordered" evidence="1">
    <location>
        <begin position="1"/>
        <end position="20"/>
    </location>
</feature>
<protein>
    <submittedName>
        <fullName evidence="2">Uncharacterized protein</fullName>
    </submittedName>
</protein>
<sequence>MDTGKCVQSPFLRGHTYPTHRADEPHAVASRRLAPRANLREHLGVPKAELVKGRQNGSR</sequence>
<reference evidence="2 3" key="1">
    <citation type="submission" date="2018-03" db="EMBL/GenBank/DDBJ databases">
        <title>Draft Genome Sequences of the Obligatory Marine Myxobacteria Enhygromyxa salina SWB007.</title>
        <authorList>
            <person name="Poehlein A."/>
            <person name="Moghaddam J.A."/>
            <person name="Harms H."/>
            <person name="Alanjari M."/>
            <person name="Koenig G.M."/>
            <person name="Daniel R."/>
            <person name="Schaeberle T.F."/>
        </authorList>
    </citation>
    <scope>NUCLEOTIDE SEQUENCE [LARGE SCALE GENOMIC DNA]</scope>
    <source>
        <strain evidence="2 3">SWB007</strain>
    </source>
</reference>
<evidence type="ECO:0000313" key="3">
    <source>
        <dbReference type="Proteomes" id="UP000238823"/>
    </source>
</evidence>
<proteinExistence type="predicted"/>
<dbReference type="EMBL" id="PVNL01000026">
    <property type="protein sequence ID" value="PRQ09375.1"/>
    <property type="molecule type" value="Genomic_DNA"/>
</dbReference>